<keyword evidence="1" id="KW-0175">Coiled coil</keyword>
<proteinExistence type="predicted"/>
<organism evidence="2 3">
    <name type="scientific">Pseudochryseolinea flava</name>
    <dbReference type="NCBI Taxonomy" id="2059302"/>
    <lineage>
        <taxon>Bacteria</taxon>
        <taxon>Pseudomonadati</taxon>
        <taxon>Bacteroidota</taxon>
        <taxon>Cytophagia</taxon>
        <taxon>Cytophagales</taxon>
        <taxon>Fulvivirgaceae</taxon>
        <taxon>Pseudochryseolinea</taxon>
    </lineage>
</organism>
<gene>
    <name evidence="2" type="ORF">DQQ10_09005</name>
</gene>
<name>A0A364Y7H6_9BACT</name>
<accession>A0A364Y7H6</accession>
<comment type="caution">
    <text evidence="2">The sequence shown here is derived from an EMBL/GenBank/DDBJ whole genome shotgun (WGS) entry which is preliminary data.</text>
</comment>
<dbReference type="AlphaFoldDB" id="A0A364Y7H6"/>
<protein>
    <submittedName>
        <fullName evidence="2">Uncharacterized protein</fullName>
    </submittedName>
</protein>
<keyword evidence="3" id="KW-1185">Reference proteome</keyword>
<evidence type="ECO:0000256" key="1">
    <source>
        <dbReference type="SAM" id="Coils"/>
    </source>
</evidence>
<sequence>MDNTIRAITNHDDLKAEEARLKELLLVKREKIREDLQALKEEVKPVIKVAKVIGKMIAPEEQKHVVAKVGTNMTIDWIAKKLFPKSGFLLQNLLPRLVKNYTSHYVDKAVDSAAPALRKFGNKLTETARK</sequence>
<reference evidence="2 3" key="1">
    <citation type="submission" date="2018-06" db="EMBL/GenBank/DDBJ databases">
        <title>Chryseolinea flavus sp. nov., a member of the phylum Bacteroidetes isolated from soil.</title>
        <authorList>
            <person name="Li Y."/>
            <person name="Wang J."/>
        </authorList>
    </citation>
    <scope>NUCLEOTIDE SEQUENCE [LARGE SCALE GENOMIC DNA]</scope>
    <source>
        <strain evidence="2 3">SDU1-6</strain>
    </source>
</reference>
<dbReference type="RefSeq" id="WP_112746514.1">
    <property type="nucleotide sequence ID" value="NZ_QMFY01000003.1"/>
</dbReference>
<evidence type="ECO:0000313" key="3">
    <source>
        <dbReference type="Proteomes" id="UP000251889"/>
    </source>
</evidence>
<evidence type="ECO:0000313" key="2">
    <source>
        <dbReference type="EMBL" id="RAW01774.1"/>
    </source>
</evidence>
<dbReference type="EMBL" id="QMFY01000003">
    <property type="protein sequence ID" value="RAW01774.1"/>
    <property type="molecule type" value="Genomic_DNA"/>
</dbReference>
<feature type="coiled-coil region" evidence="1">
    <location>
        <begin position="14"/>
        <end position="42"/>
    </location>
</feature>
<dbReference type="Proteomes" id="UP000251889">
    <property type="component" value="Unassembled WGS sequence"/>
</dbReference>